<evidence type="ECO:0000259" key="4">
    <source>
        <dbReference type="PROSITE" id="PS50200"/>
    </source>
</evidence>
<evidence type="ECO:0000256" key="1">
    <source>
        <dbReference type="ARBA" id="ARBA00022889"/>
    </source>
</evidence>
<dbReference type="EMBL" id="BLKM01000214">
    <property type="protein sequence ID" value="GFG30390.1"/>
    <property type="molecule type" value="Genomic_DNA"/>
</dbReference>
<dbReference type="OrthoDB" id="6260541at2759"/>
<feature type="compositionally biased region" description="Polar residues" evidence="2">
    <location>
        <begin position="2417"/>
        <end position="2433"/>
    </location>
</feature>
<feature type="compositionally biased region" description="Polar residues" evidence="2">
    <location>
        <begin position="2231"/>
        <end position="2243"/>
    </location>
</feature>
<feature type="compositionally biased region" description="Basic and acidic residues" evidence="2">
    <location>
        <begin position="2530"/>
        <end position="2573"/>
    </location>
</feature>
<feature type="region of interest" description="Disordered" evidence="2">
    <location>
        <begin position="442"/>
        <end position="557"/>
    </location>
</feature>
<feature type="compositionally biased region" description="Low complexity" evidence="2">
    <location>
        <begin position="485"/>
        <end position="509"/>
    </location>
</feature>
<dbReference type="SUPFAM" id="SSF50156">
    <property type="entry name" value="PDZ domain-like"/>
    <property type="match status" value="1"/>
</dbReference>
<keyword evidence="7" id="KW-1185">Reference proteome</keyword>
<dbReference type="SMART" id="SM00228">
    <property type="entry name" value="PDZ"/>
    <property type="match status" value="1"/>
</dbReference>
<protein>
    <recommendedName>
        <fullName evidence="8">Afadin</fullName>
    </recommendedName>
</protein>
<dbReference type="GO" id="GO:0007155">
    <property type="term" value="P:cell adhesion"/>
    <property type="evidence" value="ECO:0007669"/>
    <property type="project" value="UniProtKB-KW"/>
</dbReference>
<feature type="compositionally biased region" description="Basic and acidic residues" evidence="2">
    <location>
        <begin position="465"/>
        <end position="476"/>
    </location>
</feature>
<feature type="compositionally biased region" description="Polar residues" evidence="2">
    <location>
        <begin position="2801"/>
        <end position="2810"/>
    </location>
</feature>
<feature type="compositionally biased region" description="Polar residues" evidence="2">
    <location>
        <begin position="2742"/>
        <end position="2755"/>
    </location>
</feature>
<feature type="compositionally biased region" description="Polar residues" evidence="2">
    <location>
        <begin position="1928"/>
        <end position="1938"/>
    </location>
</feature>
<dbReference type="InParanoid" id="A0A6L2PFY8"/>
<feature type="compositionally biased region" description="Low complexity" evidence="2">
    <location>
        <begin position="2574"/>
        <end position="2601"/>
    </location>
</feature>
<feature type="region of interest" description="Disordered" evidence="2">
    <location>
        <begin position="2449"/>
        <end position="2649"/>
    </location>
</feature>
<feature type="compositionally biased region" description="Low complexity" evidence="2">
    <location>
        <begin position="2666"/>
        <end position="2685"/>
    </location>
</feature>
<feature type="compositionally biased region" description="Polar residues" evidence="2">
    <location>
        <begin position="2334"/>
        <end position="2361"/>
    </location>
</feature>
<dbReference type="PROSITE" id="PS50200">
    <property type="entry name" value="RA"/>
    <property type="match status" value="2"/>
</dbReference>
<dbReference type="CDD" id="cd01781">
    <property type="entry name" value="RA2_Afadin"/>
    <property type="match status" value="1"/>
</dbReference>
<dbReference type="PROSITE" id="PS51126">
    <property type="entry name" value="DILUTE"/>
    <property type="match status" value="1"/>
</dbReference>
<feature type="domain" description="Ras-associating" evidence="4">
    <location>
        <begin position="4"/>
        <end position="98"/>
    </location>
</feature>
<feature type="non-terminal residue" evidence="6">
    <location>
        <position position="2875"/>
    </location>
</feature>
<dbReference type="InterPro" id="IPR036034">
    <property type="entry name" value="PDZ_sf"/>
</dbReference>
<dbReference type="Gene3D" id="2.30.42.10">
    <property type="match status" value="1"/>
</dbReference>
<feature type="compositionally biased region" description="Basic and acidic residues" evidence="2">
    <location>
        <begin position="2395"/>
        <end position="2415"/>
    </location>
</feature>
<evidence type="ECO:0000313" key="6">
    <source>
        <dbReference type="EMBL" id="GFG30390.1"/>
    </source>
</evidence>
<evidence type="ECO:0000313" key="7">
    <source>
        <dbReference type="Proteomes" id="UP000502823"/>
    </source>
</evidence>
<dbReference type="CDD" id="cd01782">
    <property type="entry name" value="RA1_Afadin"/>
    <property type="match status" value="1"/>
</dbReference>
<dbReference type="PROSITE" id="PS50106">
    <property type="entry name" value="PDZ"/>
    <property type="match status" value="1"/>
</dbReference>
<feature type="compositionally biased region" description="Polar residues" evidence="2">
    <location>
        <begin position="1974"/>
        <end position="1985"/>
    </location>
</feature>
<comment type="caution">
    <text evidence="6">The sequence shown here is derived from an EMBL/GenBank/DDBJ whole genome shotgun (WGS) entry which is preliminary data.</text>
</comment>
<dbReference type="InterPro" id="IPR001478">
    <property type="entry name" value="PDZ"/>
</dbReference>
<feature type="region of interest" description="Disordered" evidence="2">
    <location>
        <begin position="2062"/>
        <end position="2436"/>
    </location>
</feature>
<dbReference type="SMART" id="SM00314">
    <property type="entry name" value="RA"/>
    <property type="match status" value="2"/>
</dbReference>
<evidence type="ECO:0000256" key="2">
    <source>
        <dbReference type="SAM" id="MobiDB-lite"/>
    </source>
</evidence>
<dbReference type="Gene3D" id="2.60.200.20">
    <property type="match status" value="1"/>
</dbReference>
<dbReference type="SMART" id="SM01132">
    <property type="entry name" value="DIL"/>
    <property type="match status" value="1"/>
</dbReference>
<evidence type="ECO:0000259" key="5">
    <source>
        <dbReference type="PROSITE" id="PS51126"/>
    </source>
</evidence>
<feature type="compositionally biased region" description="Low complexity" evidence="2">
    <location>
        <begin position="2008"/>
        <end position="2021"/>
    </location>
</feature>
<dbReference type="SUPFAM" id="SSF54236">
    <property type="entry name" value="Ubiquitin-like"/>
    <property type="match status" value="2"/>
</dbReference>
<dbReference type="CDD" id="cd15471">
    <property type="entry name" value="Myo5p-like_CBD_afadin"/>
    <property type="match status" value="1"/>
</dbReference>
<feature type="compositionally biased region" description="Polar residues" evidence="2">
    <location>
        <begin position="537"/>
        <end position="550"/>
    </location>
</feature>
<dbReference type="InterPro" id="IPR028842">
    <property type="entry name" value="Afadin"/>
</dbReference>
<feature type="compositionally biased region" description="Acidic residues" evidence="2">
    <location>
        <begin position="2456"/>
        <end position="2466"/>
    </location>
</feature>
<dbReference type="InterPro" id="IPR000159">
    <property type="entry name" value="RA_dom"/>
</dbReference>
<evidence type="ECO:0008006" key="8">
    <source>
        <dbReference type="Google" id="ProtNLM"/>
    </source>
</evidence>
<feature type="compositionally biased region" description="Pro residues" evidence="2">
    <location>
        <begin position="2820"/>
        <end position="2829"/>
    </location>
</feature>
<feature type="compositionally biased region" description="Polar residues" evidence="2">
    <location>
        <begin position="2767"/>
        <end position="2791"/>
    </location>
</feature>
<dbReference type="InterPro" id="IPR037977">
    <property type="entry name" value="CBD_Afadin"/>
</dbReference>
<dbReference type="Pfam" id="PF00788">
    <property type="entry name" value="RA"/>
    <property type="match status" value="2"/>
</dbReference>
<dbReference type="InterPro" id="IPR002710">
    <property type="entry name" value="Dilute_dom"/>
</dbReference>
<feature type="domain" description="PDZ" evidence="3">
    <location>
        <begin position="983"/>
        <end position="1068"/>
    </location>
</feature>
<dbReference type="PANTHER" id="PTHR10398:SF2">
    <property type="entry name" value="AFADIN"/>
    <property type="match status" value="1"/>
</dbReference>
<dbReference type="SMART" id="SM00240">
    <property type="entry name" value="FHA"/>
    <property type="match status" value="1"/>
</dbReference>
<dbReference type="GO" id="GO:0005911">
    <property type="term" value="C:cell-cell junction"/>
    <property type="evidence" value="ECO:0007669"/>
    <property type="project" value="InterPro"/>
</dbReference>
<feature type="compositionally biased region" description="Polar residues" evidence="2">
    <location>
        <begin position="2089"/>
        <end position="2103"/>
    </location>
</feature>
<dbReference type="SUPFAM" id="SSF49879">
    <property type="entry name" value="SMAD/FHA domain"/>
    <property type="match status" value="1"/>
</dbReference>
<dbReference type="CDD" id="cd22711">
    <property type="entry name" value="FHA_AFDN"/>
    <property type="match status" value="1"/>
</dbReference>
<feature type="region of interest" description="Disordered" evidence="2">
    <location>
        <begin position="2663"/>
        <end position="2686"/>
    </location>
</feature>
<dbReference type="InterPro" id="IPR008984">
    <property type="entry name" value="SMAD_FHA_dom_sf"/>
</dbReference>
<feature type="compositionally biased region" description="Low complexity" evidence="2">
    <location>
        <begin position="2197"/>
        <end position="2211"/>
    </location>
</feature>
<dbReference type="FunFam" id="2.30.42.10:FF:000032">
    <property type="entry name" value="Afadin isoform A"/>
    <property type="match status" value="1"/>
</dbReference>
<dbReference type="CDD" id="cd06789">
    <property type="entry name" value="PDZ_AFDN-like"/>
    <property type="match status" value="1"/>
</dbReference>
<dbReference type="GO" id="GO:0007165">
    <property type="term" value="P:signal transduction"/>
    <property type="evidence" value="ECO:0007669"/>
    <property type="project" value="InterPro"/>
</dbReference>
<feature type="region of interest" description="Disordered" evidence="2">
    <location>
        <begin position="1802"/>
        <end position="1823"/>
    </location>
</feature>
<keyword evidence="1" id="KW-0130">Cell adhesion</keyword>
<dbReference type="Pfam" id="PF01843">
    <property type="entry name" value="DIL"/>
    <property type="match status" value="1"/>
</dbReference>
<feature type="compositionally biased region" description="Polar residues" evidence="2">
    <location>
        <begin position="1857"/>
        <end position="1871"/>
    </location>
</feature>
<dbReference type="Pfam" id="PF00595">
    <property type="entry name" value="PDZ"/>
    <property type="match status" value="1"/>
</dbReference>
<feature type="non-terminal residue" evidence="6">
    <location>
        <position position="1"/>
    </location>
</feature>
<feature type="region of interest" description="Disordered" evidence="2">
    <location>
        <begin position="957"/>
        <end position="978"/>
    </location>
</feature>
<feature type="region of interest" description="Disordered" evidence="2">
    <location>
        <begin position="343"/>
        <end position="379"/>
    </location>
</feature>
<dbReference type="InterPro" id="IPR029071">
    <property type="entry name" value="Ubiquitin-like_domsf"/>
</dbReference>
<feature type="compositionally biased region" description="Low complexity" evidence="2">
    <location>
        <begin position="1953"/>
        <end position="1967"/>
    </location>
</feature>
<feature type="compositionally biased region" description="Pro residues" evidence="2">
    <location>
        <begin position="2323"/>
        <end position="2333"/>
    </location>
</feature>
<dbReference type="Proteomes" id="UP000502823">
    <property type="component" value="Unassembled WGS sequence"/>
</dbReference>
<accession>A0A6L2PFY8</accession>
<feature type="compositionally biased region" description="Polar residues" evidence="2">
    <location>
        <begin position="2607"/>
        <end position="2619"/>
    </location>
</feature>
<reference evidence="7" key="1">
    <citation type="submission" date="2020-01" db="EMBL/GenBank/DDBJ databases">
        <title>Draft genome sequence of the Termite Coptotermes fromosanus.</title>
        <authorList>
            <person name="Itakura S."/>
            <person name="Yosikawa Y."/>
            <person name="Umezawa K."/>
        </authorList>
    </citation>
    <scope>NUCLEOTIDE SEQUENCE [LARGE SCALE GENOMIC DNA]</scope>
</reference>
<feature type="domain" description="Ras-associating" evidence="4">
    <location>
        <begin position="197"/>
        <end position="297"/>
    </location>
</feature>
<feature type="region of interest" description="Disordered" evidence="2">
    <location>
        <begin position="1842"/>
        <end position="2021"/>
    </location>
</feature>
<dbReference type="InterPro" id="IPR000253">
    <property type="entry name" value="FHA_dom"/>
</dbReference>
<feature type="compositionally biased region" description="Basic and acidic residues" evidence="2">
    <location>
        <begin position="444"/>
        <end position="457"/>
    </location>
</feature>
<feature type="compositionally biased region" description="Polar residues" evidence="2">
    <location>
        <begin position="1900"/>
        <end position="1910"/>
    </location>
</feature>
<dbReference type="Pfam" id="PF00498">
    <property type="entry name" value="FHA"/>
    <property type="match status" value="1"/>
</dbReference>
<feature type="compositionally biased region" description="Basic and acidic residues" evidence="2">
    <location>
        <begin position="2146"/>
        <end position="2167"/>
    </location>
</feature>
<dbReference type="Gene3D" id="3.10.20.90">
    <property type="entry name" value="Phosphatidylinositol 3-kinase Catalytic Subunit, Chain A, domain 1"/>
    <property type="match status" value="2"/>
</dbReference>
<feature type="compositionally biased region" description="Pro residues" evidence="2">
    <location>
        <begin position="2253"/>
        <end position="2264"/>
    </location>
</feature>
<evidence type="ECO:0000259" key="3">
    <source>
        <dbReference type="PROSITE" id="PS50106"/>
    </source>
</evidence>
<feature type="compositionally biased region" description="Low complexity" evidence="2">
    <location>
        <begin position="370"/>
        <end position="379"/>
    </location>
</feature>
<dbReference type="PANTHER" id="PTHR10398">
    <property type="entry name" value="AFADIN"/>
    <property type="match status" value="1"/>
</dbReference>
<dbReference type="FunFam" id="3.10.20.90:FF:000033">
    <property type="entry name" value="afadin isoform X1"/>
    <property type="match status" value="1"/>
</dbReference>
<dbReference type="FunCoup" id="A0A6L2PFY8">
    <property type="interactions" value="397"/>
</dbReference>
<feature type="region of interest" description="Disordered" evidence="2">
    <location>
        <begin position="2742"/>
        <end position="2875"/>
    </location>
</feature>
<proteinExistence type="predicted"/>
<organism evidence="6 7">
    <name type="scientific">Coptotermes formosanus</name>
    <name type="common">Formosan subterranean termite</name>
    <dbReference type="NCBI Taxonomy" id="36987"/>
    <lineage>
        <taxon>Eukaryota</taxon>
        <taxon>Metazoa</taxon>
        <taxon>Ecdysozoa</taxon>
        <taxon>Arthropoda</taxon>
        <taxon>Hexapoda</taxon>
        <taxon>Insecta</taxon>
        <taxon>Pterygota</taxon>
        <taxon>Neoptera</taxon>
        <taxon>Polyneoptera</taxon>
        <taxon>Dictyoptera</taxon>
        <taxon>Blattodea</taxon>
        <taxon>Blattoidea</taxon>
        <taxon>Termitoidae</taxon>
        <taxon>Rhinotermitidae</taxon>
        <taxon>Coptotermes</taxon>
    </lineage>
</organism>
<name>A0A6L2PFY8_COPFO</name>
<feature type="domain" description="Dilute" evidence="5">
    <location>
        <begin position="630"/>
        <end position="878"/>
    </location>
</feature>
<sequence length="2875" mass="318895">DLEFHGVMRFYFQDSGQKVATKCIRVASDATSQAVIETLIEKFRADMRMLSLPEYALYEIHENGDERRLGMDEKPLLVQLNWHMDDREGRFLLRRIDDKTNVPAVGFQEGGSSFRRKLSKREKKQLKKQEKLNKLKTNATTNNENDGGVAGKLYTELPETSFTRSISNPEAVMRRRRQQKLERKLQQFRSKDGGPDTGGTLKIYGESLCRDVPYKTLLLSVRDTAQQVVKEMLTKYGLDRETDPHNYCLVQVGSKEYHGGTNNREYILDDDECPLAILMNHPSSRGSIMFHVRRRPADYHPRKRKKKPQQKWNKSSELMDYRYEDGYDRLPFFLELNPDGTDIVNGTPKRHRLHPNVTEVGSERPINTAGSQQHGHQSQSLQLFGPNVQPRHCVIAHTEGIVTVTPCSGNAETYVNGQRIYETTILQNGAIVKFGRIHNFRFIDPSHGDRSRQRHDSAGQGLDFPYDRQSSREDTVSHGGASAPGHGNSSNNIGSNNTNSAGTNGTSQNYETTFDVDGNVETVSTSSLGNKEETRSQRSVSSSRDGNRVSNYERYPRGTDPILPAVLEFREETEEAFLHAVVTDLDPAAPHFKLAPTYTLYLVARYRASTHYRPELTPTERAHRLTVLLARVAAIIHNVIQERYADAKSLAFWMANSSELLHFLKSDRHISAFSLDAQDILADCVQIAFKNLVSCLQGDLAAAMPHFMSERDDNLEDENTATVLQVLTSAMALLRRCRVNAALTIQLFSQLFHFINMWAFNKVVTSPTSPHPQQPHSICYCTKAWGLRLKSKLAQLEAWAERQGLELAADCHLARIIQASHLLQAPKYNADDLATLSSTCFKLNSLQLRALLSKYQPTPDEPRLPHELIENVVRVAENVADELARSDGREVRLEEERELQLPFLLPEDGYSCDVVRGVPQGLAEFLAPLQHAGLCRLSTQPTSSGLWTIYMTHEPNPGARSPSALSNRSGGYPPPQQEPEIQIIKLNKSNNGMGLSIVAAKGAGQDRLGIYIKSVVKGGAADVDGQLQAGDQLLKVDGQSLVGITQEKAAEYLVRTGPTATLEVAKQGAIYHGLATLLQQPSPVMGRAPYLTRSRPNSELLTPSYNSRPGRGFLPPSMSVANLHSSASANKLDPSAYQERLVDWNNSESGVISNERLYPSNPSIYSALHMNPVPSSHFPLHSQCLQSNSSYVNEESGASGNILTVPHSHSKHSTLMVIGTSNINDGESGSKFCNAETNTESTSTVRDKTCCLLKVPSSEKQEYPALTKFFRRKFMKGRIGESGGVSATKGNVAFKAQAPERFKCNNVTHGIAVDGENGSLSSVVSSGDCNDSASPCRLNDCCSPSSTLTSDSSDPAANCIADCRCKCSSNRLELKIMNGRNETTDQNLCADYSFRLNGSMKKIKDVDDMLLGNLNTSDVSKVQGKLENFENTESDGNVEERITPVLNLDLSSIKDDEHSSNDRNDGIRLSKCWKSPEEVRLGYGRVAALAKHFSRLGDSGLIRICGRGGYRGTIGPNNYRGVFKSVPDMSRMCLDRDGKQECFVSGPINSCSRVYSVELGTVSYSMDHLLFGDSSKDLGLQSHYKSCEELDLKDDRTEYKVAGNGGKEFEKEEAVQGFEGALYTRHAKSEENMQVFTKMKSKDNHLHCTKSASNSCILQTPHKSTGAKHRAFILLASSGLPVQHSKSECSIVSAPSYIGSSQKFPLHGAERPKSEDNILKVGLLNGVGQSWDQERNLRTENENHLRPCIKSGSAVLPSQIELNMIQDCRPKSEDNVLLSAYAQDRCCLVSDGNYVRRKSEPESATASFANKEPEHSEFPAVTRWPRRMSERDLPSRLLSEQNHIGDSRRNIAPHVPIQSSKSVPSLNSGNNDLVHGPTSPGPGPSSAPGTKQHEVFNPGYSRTSSTNSIPQKAFDMQPQPASGAGLRSKSSQNLTDPRSPTAALPPPGLGSRQSSNPSLHHSPHLQSAVHPHHMNQQPHPSQINPQHPALLHTNHHPPQPLHPSQMIPQYPSQNQVHQQQHPPHNQYLMNQHQMNQQNQMQSQQGSDGERFYQNLSIYRNHELQNGYPPPSPNRGKLPSPQAHEDRSPTHQQKSLRGSQSSLHRPSDGLQSGMRDRPASAYIPQKDQYGSPQHGAGMAPRSQSTRDIMRQEAKLQEMQEEVRRREMRGGVTSPQHYPLQPGGQNRPQMLPGHPQRVPNTNYPYNNQDPNNPLHSQHNAMLPYSPSPGHIHPQSSNGHPLSPSYSGARPHQGYVPPPTAPKPTRYPGPIQASSELQRQPFPADSHHQSALGQEIQGQVRPPLGSDAHGSVRPSMPPEDIGYRDSPPPPPPPPTSTHPLYQPGSSNVGQKLSSPSGNPDNRYTASMGEPPRGTYYPASPGTGSQPPRHFQFSATNPWEREEREKEQQRRREAARAWRDQQISELSSLPQRTMQQEEQLRALKLEREFQRRAEECARQEEEEEGEEDQESVERVQGLLRMATQQHDDVDLSQPQQQNSRRPHIIDFQQNVRSSVLPPPNTMPKSPLPSGGNTADEKEKTGKAEEVQRKPSDLVDSCREEEDRMLQDTSKRRDEEARQNLQQHQILQPQNQTLSHSSQSSTPHTSRPLTHMPQTTASNNNQYMLPTPKPANPSHLRLDNLVINGPASPPQIHHSRYQSTTLHQQYNGYLTPQSSSNSTTTTSSYYQPPNAVLPVLHNTSQKVESVNYYQHQDSNANSKPPVTNPASPLQQSGAQRLDSLLMSGNQQTNSLNERNTNLSIPPQPPERGSSFAVMSQTQGVLRNSSTNMSSAGSEKSNVVHGRGSEMNPTTSTTIKRVSFHDPNANQPPPQPTTQPPLEQIREDPNHFINEAETLLASPKSPDGGPFSGNTPGVIGAQEVY</sequence>
<gene>
    <name evidence="6" type="ORF">Cfor_05845</name>
</gene>
<feature type="region of interest" description="Disordered" evidence="2">
    <location>
        <begin position="2706"/>
        <end position="2726"/>
    </location>
</feature>